<evidence type="ECO:0000256" key="5">
    <source>
        <dbReference type="ARBA" id="ARBA00023136"/>
    </source>
</evidence>
<dbReference type="InterPro" id="IPR020846">
    <property type="entry name" value="MFS_dom"/>
</dbReference>
<evidence type="ECO:0000259" key="7">
    <source>
        <dbReference type="PROSITE" id="PS50850"/>
    </source>
</evidence>
<sequence>MSKISSPQIPVAAGASVEPGSLYPALFFALGTFAIGTEGFMIAPLLPKMAADFGMSVSAVATLVVVFTLALSLSSPVTTLMSGRLNRRDTLLLAIGVFTAANVAAAFASGFSSLLVARVLMAVAAGLYVPNANALAGALAGTERRGRALAIVSGGMTIAIALGLPLGAVVGHAWGWQATFLAVAVMGAVAFAGILAGVPRHGGGRPAVATIADRIGVVKQPQVRRLLAVTLFWSIGAYTSYPYIAPYLSAVLGFGEGGISATVTLWGVFAAAGVLTGGVLNDRLGANRVVRVALVLLAASFWLMAAATMLPPAMAQWPVMLAVAVWGFSVWAFFPAQMAKLIAAGQAPQAPVALSLNTSTMYLGFSIGSAIGAGILHTGALWGIGLLAGLSEFIALFLAKKSNT</sequence>
<keyword evidence="4 6" id="KW-1133">Transmembrane helix</keyword>
<dbReference type="SUPFAM" id="SSF103473">
    <property type="entry name" value="MFS general substrate transporter"/>
    <property type="match status" value="1"/>
</dbReference>
<proteinExistence type="predicted"/>
<feature type="transmembrane region" description="Helical" evidence="6">
    <location>
        <begin position="90"/>
        <end position="109"/>
    </location>
</feature>
<keyword evidence="9" id="KW-1185">Reference proteome</keyword>
<evidence type="ECO:0000313" key="9">
    <source>
        <dbReference type="Proteomes" id="UP000666369"/>
    </source>
</evidence>
<dbReference type="Proteomes" id="UP000666369">
    <property type="component" value="Unassembled WGS sequence"/>
</dbReference>
<feature type="transmembrane region" description="Helical" evidence="6">
    <location>
        <begin position="316"/>
        <end position="334"/>
    </location>
</feature>
<dbReference type="PANTHER" id="PTHR43124">
    <property type="entry name" value="PURINE EFFLUX PUMP PBUE"/>
    <property type="match status" value="1"/>
</dbReference>
<keyword evidence="2" id="KW-1003">Cell membrane</keyword>
<comment type="subcellular location">
    <subcellularLocation>
        <location evidence="1">Cell membrane</location>
        <topology evidence="1">Multi-pass membrane protein</topology>
    </subcellularLocation>
</comment>
<dbReference type="RefSeq" id="WP_166108652.1">
    <property type="nucleotide sequence ID" value="NZ_JAADJT010000024.1"/>
</dbReference>
<feature type="transmembrane region" description="Helical" evidence="6">
    <location>
        <begin position="55"/>
        <end position="78"/>
    </location>
</feature>
<dbReference type="EMBL" id="JAADJT010000024">
    <property type="protein sequence ID" value="NGZ88539.1"/>
    <property type="molecule type" value="Genomic_DNA"/>
</dbReference>
<name>A0ABX0FV00_9BURK</name>
<evidence type="ECO:0000313" key="8">
    <source>
        <dbReference type="EMBL" id="NGZ88539.1"/>
    </source>
</evidence>
<keyword evidence="5 6" id="KW-0472">Membrane</keyword>
<dbReference type="InterPro" id="IPR011701">
    <property type="entry name" value="MFS"/>
</dbReference>
<feature type="transmembrane region" description="Helical" evidence="6">
    <location>
        <begin position="354"/>
        <end position="375"/>
    </location>
</feature>
<dbReference type="CDD" id="cd17324">
    <property type="entry name" value="MFS_NepI_like"/>
    <property type="match status" value="1"/>
</dbReference>
<feature type="transmembrane region" description="Helical" evidence="6">
    <location>
        <begin position="381"/>
        <end position="399"/>
    </location>
</feature>
<evidence type="ECO:0000256" key="1">
    <source>
        <dbReference type="ARBA" id="ARBA00004651"/>
    </source>
</evidence>
<organism evidence="8 9">
    <name type="scientific">Duganella aceris</name>
    <dbReference type="NCBI Taxonomy" id="2703883"/>
    <lineage>
        <taxon>Bacteria</taxon>
        <taxon>Pseudomonadati</taxon>
        <taxon>Pseudomonadota</taxon>
        <taxon>Betaproteobacteria</taxon>
        <taxon>Burkholderiales</taxon>
        <taxon>Oxalobacteraceae</taxon>
        <taxon>Telluria group</taxon>
        <taxon>Duganella</taxon>
    </lineage>
</organism>
<dbReference type="PROSITE" id="PS50850">
    <property type="entry name" value="MFS"/>
    <property type="match status" value="1"/>
</dbReference>
<gene>
    <name evidence="8" type="ORF">GW587_30345</name>
</gene>
<feature type="transmembrane region" description="Helical" evidence="6">
    <location>
        <begin position="21"/>
        <end position="43"/>
    </location>
</feature>
<feature type="transmembrane region" description="Helical" evidence="6">
    <location>
        <begin position="115"/>
        <end position="136"/>
    </location>
</feature>
<feature type="domain" description="Major facilitator superfamily (MFS) profile" evidence="7">
    <location>
        <begin position="24"/>
        <end position="403"/>
    </location>
</feature>
<evidence type="ECO:0000256" key="4">
    <source>
        <dbReference type="ARBA" id="ARBA00022989"/>
    </source>
</evidence>
<dbReference type="Pfam" id="PF07690">
    <property type="entry name" value="MFS_1"/>
    <property type="match status" value="1"/>
</dbReference>
<feature type="transmembrane region" description="Helical" evidence="6">
    <location>
        <begin position="148"/>
        <end position="168"/>
    </location>
</feature>
<protein>
    <submittedName>
        <fullName evidence="8">MFS transporter</fullName>
    </submittedName>
</protein>
<dbReference type="Gene3D" id="1.20.1250.20">
    <property type="entry name" value="MFS general substrate transporter like domains"/>
    <property type="match status" value="1"/>
</dbReference>
<dbReference type="PANTHER" id="PTHR43124:SF10">
    <property type="entry name" value="PURINE EFFLUX PUMP PBUE"/>
    <property type="match status" value="1"/>
</dbReference>
<comment type="caution">
    <text evidence="8">The sequence shown here is derived from an EMBL/GenBank/DDBJ whole genome shotgun (WGS) entry which is preliminary data.</text>
</comment>
<evidence type="ECO:0000256" key="2">
    <source>
        <dbReference type="ARBA" id="ARBA00022475"/>
    </source>
</evidence>
<feature type="transmembrane region" description="Helical" evidence="6">
    <location>
        <begin position="174"/>
        <end position="198"/>
    </location>
</feature>
<dbReference type="InterPro" id="IPR036259">
    <property type="entry name" value="MFS_trans_sf"/>
</dbReference>
<feature type="transmembrane region" description="Helical" evidence="6">
    <location>
        <begin position="292"/>
        <end position="310"/>
    </location>
</feature>
<reference evidence="9" key="1">
    <citation type="submission" date="2023-07" db="EMBL/GenBank/DDBJ databases">
        <title>Duganella aceri sp. nov., isolated from tree sap.</title>
        <authorList>
            <person name="Kim I.S."/>
        </authorList>
    </citation>
    <scope>NUCLEOTIDE SEQUENCE [LARGE SCALE GENOMIC DNA]</scope>
    <source>
        <strain evidence="9">SAP-35</strain>
    </source>
</reference>
<evidence type="ECO:0000256" key="3">
    <source>
        <dbReference type="ARBA" id="ARBA00022692"/>
    </source>
</evidence>
<keyword evidence="3 6" id="KW-0812">Transmembrane</keyword>
<feature type="transmembrane region" description="Helical" evidence="6">
    <location>
        <begin position="257"/>
        <end position="280"/>
    </location>
</feature>
<feature type="transmembrane region" description="Helical" evidence="6">
    <location>
        <begin position="226"/>
        <end position="245"/>
    </location>
</feature>
<accession>A0ABX0FV00</accession>
<evidence type="ECO:0000256" key="6">
    <source>
        <dbReference type="SAM" id="Phobius"/>
    </source>
</evidence>
<dbReference type="InterPro" id="IPR050189">
    <property type="entry name" value="MFS_Efflux_Transporters"/>
</dbReference>